<evidence type="ECO:0000313" key="2">
    <source>
        <dbReference type="EMBL" id="EAX48954.1"/>
    </source>
</evidence>
<protein>
    <submittedName>
        <fullName evidence="2">DNA polymerase, beta domain protein region</fullName>
    </submittedName>
</protein>
<comment type="caution">
    <text evidence="2">The sequence shown here is derived from an EMBL/GenBank/DDBJ whole genome shotgun (WGS) entry which is preliminary data.</text>
</comment>
<dbReference type="eggNOG" id="COG1708">
    <property type="taxonomic scope" value="Bacteria"/>
</dbReference>
<reference evidence="2 3" key="1">
    <citation type="submission" date="2007-01" db="EMBL/GenBank/DDBJ databases">
        <title>Annotation of the draft genome assembly of Thermosinus carboxydivorans Nor1.</title>
        <authorList>
            <consortium name="US DOE Joint Genome Institute (JGI-ORNL)"/>
            <person name="Larimer F."/>
            <person name="Land M."/>
            <person name="Hauser L."/>
        </authorList>
    </citation>
    <scope>NUCLEOTIDE SEQUENCE [LARGE SCALE GENOMIC DNA]</scope>
    <source>
        <strain evidence="2 3">Nor1</strain>
    </source>
</reference>
<evidence type="ECO:0000259" key="1">
    <source>
        <dbReference type="Pfam" id="PF18765"/>
    </source>
</evidence>
<dbReference type="CDD" id="cd05403">
    <property type="entry name" value="NT_KNTase_like"/>
    <property type="match status" value="1"/>
</dbReference>
<dbReference type="EMBL" id="AAWL01000001">
    <property type="protein sequence ID" value="EAX48954.1"/>
    <property type="molecule type" value="Genomic_DNA"/>
</dbReference>
<dbReference type="Proteomes" id="UP000005139">
    <property type="component" value="Unassembled WGS sequence"/>
</dbReference>
<name>A1HMA9_9FIRM</name>
<sequence length="108" mass="12305">METKKCFGLTDADIAYIVSIIDDFPEIKKAAIFGSRAKGNYKPGSDVDIAVYGEDISLTTLARLHYRLEEESPLPYFFDIVDYTHLKHQPLKEHIERVGKVIFERGQA</sequence>
<feature type="domain" description="Polymerase beta nucleotidyltransferase" evidence="1">
    <location>
        <begin position="17"/>
        <end position="106"/>
    </location>
</feature>
<dbReference type="SUPFAM" id="SSF81301">
    <property type="entry name" value="Nucleotidyltransferase"/>
    <property type="match status" value="1"/>
</dbReference>
<dbReference type="Gene3D" id="3.30.460.10">
    <property type="entry name" value="Beta Polymerase, domain 2"/>
    <property type="match status" value="1"/>
</dbReference>
<organism evidence="2 3">
    <name type="scientific">Thermosinus carboxydivorans Nor1</name>
    <dbReference type="NCBI Taxonomy" id="401526"/>
    <lineage>
        <taxon>Bacteria</taxon>
        <taxon>Bacillati</taxon>
        <taxon>Bacillota</taxon>
        <taxon>Negativicutes</taxon>
        <taxon>Selenomonadales</taxon>
        <taxon>Sporomusaceae</taxon>
        <taxon>Thermosinus</taxon>
    </lineage>
</organism>
<proteinExistence type="predicted"/>
<evidence type="ECO:0000313" key="3">
    <source>
        <dbReference type="Proteomes" id="UP000005139"/>
    </source>
</evidence>
<dbReference type="InterPro" id="IPR041633">
    <property type="entry name" value="Polbeta"/>
</dbReference>
<reference evidence="2 3" key="2">
    <citation type="submission" date="2007-01" db="EMBL/GenBank/DDBJ databases">
        <title>Sequencing of the draft genome and assembly of Thermosinus carboxydivorans Nor1.</title>
        <authorList>
            <consortium name="US DOE Joint Genome Institute (JGI-PGF)"/>
            <person name="Copeland A."/>
            <person name="Lucas S."/>
            <person name="Lapidus A."/>
            <person name="Barry K."/>
            <person name="Glavina del Rio T."/>
            <person name="Dalin E."/>
            <person name="Tice H."/>
            <person name="Bruce D."/>
            <person name="Pitluck S."/>
            <person name="Richardson P."/>
        </authorList>
    </citation>
    <scope>NUCLEOTIDE SEQUENCE [LARGE SCALE GENOMIC DNA]</scope>
    <source>
        <strain evidence="2 3">Nor1</strain>
    </source>
</reference>
<keyword evidence="3" id="KW-1185">Reference proteome</keyword>
<dbReference type="OrthoDB" id="9803106at2"/>
<accession>A1HMA9</accession>
<dbReference type="AlphaFoldDB" id="A1HMA9"/>
<dbReference type="Pfam" id="PF18765">
    <property type="entry name" value="Polbeta"/>
    <property type="match status" value="1"/>
</dbReference>
<gene>
    <name evidence="2" type="ORF">TcarDRAFT_2643</name>
</gene>
<dbReference type="InterPro" id="IPR043519">
    <property type="entry name" value="NT_sf"/>
</dbReference>
<dbReference type="RefSeq" id="WP_007288161.1">
    <property type="nucleotide sequence ID" value="NZ_AAWL01000001.1"/>
</dbReference>